<evidence type="ECO:0000313" key="2">
    <source>
        <dbReference type="Proteomes" id="UP000663879"/>
    </source>
</evidence>
<organism evidence="1 2">
    <name type="scientific">Brachionus calyciflorus</name>
    <dbReference type="NCBI Taxonomy" id="104777"/>
    <lineage>
        <taxon>Eukaryota</taxon>
        <taxon>Metazoa</taxon>
        <taxon>Spiralia</taxon>
        <taxon>Gnathifera</taxon>
        <taxon>Rotifera</taxon>
        <taxon>Eurotatoria</taxon>
        <taxon>Monogononta</taxon>
        <taxon>Pseudotrocha</taxon>
        <taxon>Ploima</taxon>
        <taxon>Brachionidae</taxon>
        <taxon>Brachionus</taxon>
    </lineage>
</organism>
<comment type="caution">
    <text evidence="1">The sequence shown here is derived from an EMBL/GenBank/DDBJ whole genome shotgun (WGS) entry which is preliminary data.</text>
</comment>
<evidence type="ECO:0000313" key="1">
    <source>
        <dbReference type="EMBL" id="CAF0720311.1"/>
    </source>
</evidence>
<protein>
    <submittedName>
        <fullName evidence="1">Uncharacterized protein</fullName>
    </submittedName>
</protein>
<dbReference type="AlphaFoldDB" id="A0A813M8Y5"/>
<dbReference type="EMBL" id="CAJNOC010000155">
    <property type="protein sequence ID" value="CAF0720311.1"/>
    <property type="molecule type" value="Genomic_DNA"/>
</dbReference>
<reference evidence="1" key="1">
    <citation type="submission" date="2021-02" db="EMBL/GenBank/DDBJ databases">
        <authorList>
            <person name="Nowell W R."/>
        </authorList>
    </citation>
    <scope>NUCLEOTIDE SEQUENCE</scope>
    <source>
        <strain evidence="1">Ploen Becks lab</strain>
    </source>
</reference>
<name>A0A813M8Y5_9BILA</name>
<dbReference type="Proteomes" id="UP000663879">
    <property type="component" value="Unassembled WGS sequence"/>
</dbReference>
<accession>A0A813M8Y5</accession>
<dbReference type="OrthoDB" id="10545613at2759"/>
<sequence length="237" mass="27743">MENLMIIKQRQCRFYKDSFNSNGNEINKNYSRVKNNYFSTVNKEWTRFPRIRNDSLSDHGSIETNTIFLPSEEKLYKQKLSLGSNEIPTERINSSPFYWYFKKNNGNLPLLKRSDSRKSENDAESLFKRADSIKSYRSSVSVDYGRPESVLTSDDDIFMKQNSVSDSSVKKKKSFKKKVSIQEPSDFKPPIRKCSILSEDELKNMHLSDKFIKEAKNMMFNPKTNSFYPVKVTRKSN</sequence>
<gene>
    <name evidence="1" type="ORF">OXX778_LOCUS2099</name>
</gene>
<proteinExistence type="predicted"/>
<keyword evidence="2" id="KW-1185">Reference proteome</keyword>